<dbReference type="AlphaFoldDB" id="A0A1Y0AZZ9"/>
<gene>
    <name evidence="1" type="ORF">AEK19_MT0499</name>
</gene>
<dbReference type="EMBL" id="KY774314">
    <property type="protein sequence ID" value="ART30755.1"/>
    <property type="molecule type" value="Genomic_DNA"/>
</dbReference>
<evidence type="ECO:0000313" key="1">
    <source>
        <dbReference type="EMBL" id="ART30755.1"/>
    </source>
</evidence>
<name>A0A1Y0AZZ9_9LAMI</name>
<keyword evidence="1" id="KW-0496">Mitochondrion</keyword>
<sequence>MHLSGQGPQSHALTLLVHVHCLPWGVGHLFETFLVAV</sequence>
<organism evidence="1">
    <name type="scientific">Utricularia reniformis</name>
    <dbReference type="NCBI Taxonomy" id="192314"/>
    <lineage>
        <taxon>Eukaryota</taxon>
        <taxon>Viridiplantae</taxon>
        <taxon>Streptophyta</taxon>
        <taxon>Embryophyta</taxon>
        <taxon>Tracheophyta</taxon>
        <taxon>Spermatophyta</taxon>
        <taxon>Magnoliopsida</taxon>
        <taxon>eudicotyledons</taxon>
        <taxon>Gunneridae</taxon>
        <taxon>Pentapetalae</taxon>
        <taxon>asterids</taxon>
        <taxon>lamiids</taxon>
        <taxon>Lamiales</taxon>
        <taxon>Lentibulariaceae</taxon>
        <taxon>Utricularia</taxon>
    </lineage>
</organism>
<geneLocation type="mitochondrion" evidence="1"/>
<reference evidence="1" key="1">
    <citation type="submission" date="2017-03" db="EMBL/GenBank/DDBJ databases">
        <title>The mitochondrial genome of the carnivorous plant Utricularia reniformis (Lentibulariaceae): structure, comparative analysis and evolutionary landmarks.</title>
        <authorList>
            <person name="Silva S.R."/>
            <person name="Alvarenga D.O."/>
            <person name="Michael T.P."/>
            <person name="Miranda V.F.O."/>
            <person name="Varani A.M."/>
        </authorList>
    </citation>
    <scope>NUCLEOTIDE SEQUENCE</scope>
</reference>
<accession>A0A1Y0AZZ9</accession>
<protein>
    <submittedName>
        <fullName evidence="1">Uncharacterized protein</fullName>
    </submittedName>
</protein>
<proteinExistence type="predicted"/>